<organism evidence="3 5">
    <name type="scientific">Momordica charantia</name>
    <name type="common">Bitter gourd</name>
    <name type="synonym">Balsam pear</name>
    <dbReference type="NCBI Taxonomy" id="3673"/>
    <lineage>
        <taxon>Eukaryota</taxon>
        <taxon>Viridiplantae</taxon>
        <taxon>Streptophyta</taxon>
        <taxon>Embryophyta</taxon>
        <taxon>Tracheophyta</taxon>
        <taxon>Spermatophyta</taxon>
        <taxon>Magnoliopsida</taxon>
        <taxon>eudicotyledons</taxon>
        <taxon>Gunneridae</taxon>
        <taxon>Pentapetalae</taxon>
        <taxon>rosids</taxon>
        <taxon>fabids</taxon>
        <taxon>Cucurbitales</taxon>
        <taxon>Cucurbitaceae</taxon>
        <taxon>Momordiceae</taxon>
        <taxon>Momordica</taxon>
    </lineage>
</organism>
<dbReference type="PANTHER" id="PTHR34568:SF4">
    <property type="entry name" value="OS02G0638000 PROTEIN"/>
    <property type="match status" value="1"/>
</dbReference>
<evidence type="ECO:0000313" key="4">
    <source>
        <dbReference type="RefSeq" id="XP_022156275.1"/>
    </source>
</evidence>
<feature type="compositionally biased region" description="Basic and acidic residues" evidence="1">
    <location>
        <begin position="195"/>
        <end position="226"/>
    </location>
</feature>
<proteinExistence type="predicted"/>
<feature type="compositionally biased region" description="Basic and acidic residues" evidence="1">
    <location>
        <begin position="128"/>
        <end position="150"/>
    </location>
</feature>
<evidence type="ECO:0000256" key="1">
    <source>
        <dbReference type="SAM" id="MobiDB-lite"/>
    </source>
</evidence>
<dbReference type="InterPro" id="IPR058942">
    <property type="entry name" value="AT3G52170-like"/>
</dbReference>
<accession>A0A6J1DRM1</accession>
<dbReference type="RefSeq" id="XP_022156277.1">
    <property type="nucleotide sequence ID" value="XM_022300585.1"/>
</dbReference>
<evidence type="ECO:0000313" key="5">
    <source>
        <dbReference type="RefSeq" id="XP_022156277.1"/>
    </source>
</evidence>
<sequence>MRNKLVGGTPLHSSCSISGIKWAFGRKEVENVVSSSSSNIWWRGRSYAASVAPAIPDPDKDRKTVPIEARRAMVESFVDKYKSINAGKLPSISNTQKQVGGSFYVVRKILQELQNESTMPSLKSRSKVSFEEKATKETPNVGDKRLEATSDWRMSSSCAEKTLSADDDVELSSEVSHSVLPMRRNLLEDPEEVSSDSHKKRDDENKDLDNSEHVYTESRMLKHEPDVVSDVDLESSFPSEDLKHEDSNCKEQQVHSSLELDRDNIYNRRVNEAQLPTSESKPWGRIKSIVDGIINMWRNL</sequence>
<dbReference type="GeneID" id="111023208"/>
<name>A0A6J1DRM1_MOMCH</name>
<evidence type="ECO:0000259" key="2">
    <source>
        <dbReference type="Pfam" id="PF25896"/>
    </source>
</evidence>
<keyword evidence="3" id="KW-1185">Reference proteome</keyword>
<feature type="region of interest" description="Disordered" evidence="1">
    <location>
        <begin position="117"/>
        <end position="228"/>
    </location>
</feature>
<feature type="region of interest" description="Disordered" evidence="1">
    <location>
        <begin position="237"/>
        <end position="256"/>
    </location>
</feature>
<protein>
    <submittedName>
        <fullName evidence="4 5">Uncharacterized protein LOC111023208</fullName>
    </submittedName>
</protein>
<feature type="compositionally biased region" description="Basic and acidic residues" evidence="1">
    <location>
        <begin position="240"/>
        <end position="256"/>
    </location>
</feature>
<dbReference type="AlphaFoldDB" id="A0A6J1DRM1"/>
<feature type="domain" description="AT3G52170-like helix-turn-helix" evidence="2">
    <location>
        <begin position="68"/>
        <end position="114"/>
    </location>
</feature>
<evidence type="ECO:0000313" key="3">
    <source>
        <dbReference type="Proteomes" id="UP000504603"/>
    </source>
</evidence>
<reference evidence="4 5" key="1">
    <citation type="submission" date="2025-04" db="UniProtKB">
        <authorList>
            <consortium name="RefSeq"/>
        </authorList>
    </citation>
    <scope>IDENTIFICATION</scope>
    <source>
        <strain evidence="4 5">OHB3-1</strain>
    </source>
</reference>
<dbReference type="InterPro" id="IPR058941">
    <property type="entry name" value="HTH_AT3G52170-like"/>
</dbReference>
<dbReference type="RefSeq" id="XP_022156275.1">
    <property type="nucleotide sequence ID" value="XM_022300583.1"/>
</dbReference>
<dbReference type="OrthoDB" id="1930826at2759"/>
<dbReference type="Pfam" id="PF25896">
    <property type="entry name" value="HTH_AT3G52170"/>
    <property type="match status" value="1"/>
</dbReference>
<dbReference type="Proteomes" id="UP000504603">
    <property type="component" value="Unplaced"/>
</dbReference>
<dbReference type="KEGG" id="mcha:111023208"/>
<gene>
    <name evidence="4 5" type="primary">LOC111023208</name>
</gene>
<dbReference type="PANTHER" id="PTHR34568">
    <property type="entry name" value="RRM DOMAIN-CONTAINING PROTEIN"/>
    <property type="match status" value="1"/>
</dbReference>